<evidence type="ECO:0000259" key="6">
    <source>
        <dbReference type="Pfam" id="PF04357"/>
    </source>
</evidence>
<keyword evidence="4" id="KW-0472">Membrane</keyword>
<organism evidence="7 8">
    <name type="scientific">Litoreibacter albidus</name>
    <dbReference type="NCBI Taxonomy" id="670155"/>
    <lineage>
        <taxon>Bacteria</taxon>
        <taxon>Pseudomonadati</taxon>
        <taxon>Pseudomonadota</taxon>
        <taxon>Alphaproteobacteria</taxon>
        <taxon>Rhodobacterales</taxon>
        <taxon>Roseobacteraceae</taxon>
        <taxon>Litoreibacter</taxon>
    </lineage>
</organism>
<evidence type="ECO:0000256" key="2">
    <source>
        <dbReference type="ARBA" id="ARBA00022692"/>
    </source>
</evidence>
<evidence type="ECO:0000313" key="8">
    <source>
        <dbReference type="Proteomes" id="UP000199441"/>
    </source>
</evidence>
<dbReference type="Pfam" id="PF04357">
    <property type="entry name" value="TamB"/>
    <property type="match status" value="1"/>
</dbReference>
<dbReference type="AlphaFoldDB" id="A0A1H2S9V6"/>
<dbReference type="GO" id="GO:0097347">
    <property type="term" value="C:TAM protein secretion complex"/>
    <property type="evidence" value="ECO:0007669"/>
    <property type="project" value="TreeGrafter"/>
</dbReference>
<name>A0A1H2S9V6_9RHOB</name>
<keyword evidence="2" id="KW-0812">Transmembrane</keyword>
<dbReference type="PANTHER" id="PTHR36985">
    <property type="entry name" value="TRANSLOCATION AND ASSEMBLY MODULE SUBUNIT TAMB"/>
    <property type="match status" value="1"/>
</dbReference>
<protein>
    <submittedName>
        <fullName evidence="7">Autotransporter secretion inner membrane protein TamB</fullName>
    </submittedName>
</protein>
<dbReference type="OrthoDB" id="7784409at2"/>
<comment type="subcellular location">
    <subcellularLocation>
        <location evidence="1">Membrane</location>
        <topology evidence="1">Single-pass membrane protein</topology>
    </subcellularLocation>
</comment>
<accession>A0A1H2S9V6</accession>
<dbReference type="InterPro" id="IPR007452">
    <property type="entry name" value="TamB_C"/>
</dbReference>
<sequence length="1210" mass="124851">MARLMSRLAHILLAALLLCAGPAIAQDDALAEDLASEDDRGFIVGLLEDALGGEGRTVRVEGFRGALSSTAGIDAITVADADGVWLALENVEMVWNRSALLRGRIEIERLSAATVSLTRPPVVPAGETPDVQAGGFALPNLPVSVSVAEFNLETITLGEAILGEPAEMTLEASAQLAAGSGDVALTARRTDGQQGRFIIDASYDAVTQLAAIALDLTEAENGITARLLNLPGRPDLRLQVSGEGSIDDLVTDISLETDGAPRLEGQVVLQGNSEAGRDFRTELSGDLTPLLPAEYRAFFGDNTALRARGSQSLEGALNLDELTLKTGAVDLQGAVALDPTYWPTFIALTGQIAPETGKDVVLPFNDGKTRIDSAGLKISYDAAESEDIEAVFDIANLVTTGAAVDAVELTARGALSNSFAGQSKFQSDVKFSATGAQFDDPAVQDAVGADLVGSVQVEYQTAGSLRLSDIEFEGTDYDLTGSAFVAGLEDAFETEFDATLRADHLSRFAALTGTDLRGQAELTIAGTADLGGAFDLKIAGKTVELSIGIDQADKALSGITELTLEAVRDESGTHIPMLEITNPQLSGTASASLQADAAVVNYDLTLADSARIDPRLKGAVTLTGKATQDDLGWSVDTSLNGPFDATATLKGRATGEQPSLVFDLALPNVQPIVPQFSGPATVKGTASRNGDVWSVDTDLTGPYGVSGDLSGTVTGTAPALQYALNIPNVAAIGAQINGPLALRGTAAQQGSAWRIDTSLSGLSGANAELSGLIRENGTLDLATTGTAPMALANPFLAPRNIQGQASFDLALNGDPALSSLSGTITTANAQLSAPTLRISLNDINARIGLNRGRAQVDLAAGLSSGGRINVQGPVVLTGGLAADLAISLDALRLVDPSLYDATVDGQVSVRGPLSGGAVIAGQINVGETNIQVPASQASGFAIIPQITHVNASPATRQTLRRAGLDAASQAAASDTGGGASYGLDIRINAPSRLFVRGRGLDAELGGSLSLRGSTDRVISAGRFNLIRGRLDILGKRFALDEGSVALQGSLDPYLRFVATTNTTVGTASIIIEGPASQPEVTFASSPAAPQDEVLAQIFFGRDASTLSAFQALQLASAVTTLAGKGGESVVSQLRRGFGLDDFDVTTDTEGNTGLRLGKYISDNVYTDVTIGSANTAGVSINIDLTKSITARGQVKSNGDSSVGVYFEKDY</sequence>
<gene>
    <name evidence="7" type="ORF">SAMN04488001_0731</name>
</gene>
<dbReference type="GO" id="GO:0005886">
    <property type="term" value="C:plasma membrane"/>
    <property type="evidence" value="ECO:0007669"/>
    <property type="project" value="InterPro"/>
</dbReference>
<keyword evidence="8" id="KW-1185">Reference proteome</keyword>
<feature type="signal peptide" evidence="5">
    <location>
        <begin position="1"/>
        <end position="25"/>
    </location>
</feature>
<evidence type="ECO:0000256" key="4">
    <source>
        <dbReference type="ARBA" id="ARBA00023136"/>
    </source>
</evidence>
<keyword evidence="3" id="KW-1133">Transmembrane helix</keyword>
<keyword evidence="5" id="KW-0732">Signal</keyword>
<dbReference type="STRING" id="670155.SAMN04488001_0731"/>
<dbReference type="EMBL" id="FNOI01000001">
    <property type="protein sequence ID" value="SDW27934.1"/>
    <property type="molecule type" value="Genomic_DNA"/>
</dbReference>
<evidence type="ECO:0000313" key="7">
    <source>
        <dbReference type="EMBL" id="SDW27934.1"/>
    </source>
</evidence>
<proteinExistence type="predicted"/>
<evidence type="ECO:0000256" key="3">
    <source>
        <dbReference type="ARBA" id="ARBA00022989"/>
    </source>
</evidence>
<dbReference type="PANTHER" id="PTHR36985:SF1">
    <property type="entry name" value="TRANSLOCATION AND ASSEMBLY MODULE SUBUNIT TAMB"/>
    <property type="match status" value="1"/>
</dbReference>
<feature type="domain" description="Translocation and assembly module TamB C-terminal" evidence="6">
    <location>
        <begin position="862"/>
        <end position="1210"/>
    </location>
</feature>
<evidence type="ECO:0000256" key="1">
    <source>
        <dbReference type="ARBA" id="ARBA00004167"/>
    </source>
</evidence>
<dbReference type="Proteomes" id="UP000199441">
    <property type="component" value="Unassembled WGS sequence"/>
</dbReference>
<evidence type="ECO:0000256" key="5">
    <source>
        <dbReference type="SAM" id="SignalP"/>
    </source>
</evidence>
<reference evidence="8" key="1">
    <citation type="submission" date="2016-10" db="EMBL/GenBank/DDBJ databases">
        <authorList>
            <person name="Varghese N."/>
            <person name="Submissions S."/>
        </authorList>
    </citation>
    <scope>NUCLEOTIDE SEQUENCE [LARGE SCALE GENOMIC DNA]</scope>
    <source>
        <strain evidence="8">DSM 26922</strain>
    </source>
</reference>
<feature type="chain" id="PRO_5011730770" evidence="5">
    <location>
        <begin position="26"/>
        <end position="1210"/>
    </location>
</feature>
<dbReference type="GO" id="GO:0009306">
    <property type="term" value="P:protein secretion"/>
    <property type="evidence" value="ECO:0007669"/>
    <property type="project" value="InterPro"/>
</dbReference>